<proteinExistence type="predicted"/>
<protein>
    <submittedName>
        <fullName evidence="1">Uncharacterized protein</fullName>
    </submittedName>
</protein>
<organism evidence="1 2">
    <name type="scientific">Algoriphagus limi</name>
    <dbReference type="NCBI Taxonomy" id="2975273"/>
    <lineage>
        <taxon>Bacteria</taxon>
        <taxon>Pseudomonadati</taxon>
        <taxon>Bacteroidota</taxon>
        <taxon>Cytophagia</taxon>
        <taxon>Cytophagales</taxon>
        <taxon>Cyclobacteriaceae</taxon>
        <taxon>Algoriphagus</taxon>
    </lineage>
</organism>
<evidence type="ECO:0000313" key="1">
    <source>
        <dbReference type="EMBL" id="MCS5491200.1"/>
    </source>
</evidence>
<evidence type="ECO:0000313" key="2">
    <source>
        <dbReference type="Proteomes" id="UP001206788"/>
    </source>
</evidence>
<gene>
    <name evidence="1" type="ORF">NY014_12205</name>
</gene>
<dbReference type="EMBL" id="JANWGH010000002">
    <property type="protein sequence ID" value="MCS5491200.1"/>
    <property type="molecule type" value="Genomic_DNA"/>
</dbReference>
<accession>A0ABT2GB18</accession>
<comment type="caution">
    <text evidence="1">The sequence shown here is derived from an EMBL/GenBank/DDBJ whole genome shotgun (WGS) entry which is preliminary data.</text>
</comment>
<dbReference type="Proteomes" id="UP001206788">
    <property type="component" value="Unassembled WGS sequence"/>
</dbReference>
<reference evidence="1 2" key="1">
    <citation type="submission" date="2022-08" db="EMBL/GenBank/DDBJ databases">
        <title>Algoriphagus sp. CAU 1643 isolated from mud.</title>
        <authorList>
            <person name="Kim W."/>
        </authorList>
    </citation>
    <scope>NUCLEOTIDE SEQUENCE [LARGE SCALE GENOMIC DNA]</scope>
    <source>
        <strain evidence="1 2">CAU 1643</strain>
    </source>
</reference>
<name>A0ABT2GB18_9BACT</name>
<dbReference type="RefSeq" id="WP_259414857.1">
    <property type="nucleotide sequence ID" value="NZ_JANWGH010000002.1"/>
</dbReference>
<sequence length="116" mass="13469">MGLRLKIRYNSNVNTKVTYYVLGKEFNNIDRIVKKLDSSLFHFLGVFPNIQSLSNVLTNERTKPNLVFVGFNEIDGDSLKIINGVSRRNGFIIIFYYTDEADFPRGVNFEYHLIKI</sequence>
<keyword evidence="2" id="KW-1185">Reference proteome</keyword>